<dbReference type="PANTHER" id="PTHR23007">
    <property type="entry name" value="CBL"/>
    <property type="match status" value="1"/>
</dbReference>
<reference evidence="10" key="3">
    <citation type="submission" date="2025-09" db="UniProtKB">
        <authorList>
            <consortium name="Ensembl"/>
        </authorList>
    </citation>
    <scope>IDENTIFICATION</scope>
</reference>
<proteinExistence type="predicted"/>
<dbReference type="Gene3D" id="3.30.40.10">
    <property type="entry name" value="Zinc/RING finger domain, C3HC4 (zinc finger)"/>
    <property type="match status" value="1"/>
</dbReference>
<dbReference type="CDD" id="cd09920">
    <property type="entry name" value="SH2_Cbl-b_TKB"/>
    <property type="match status" value="1"/>
</dbReference>
<comment type="function">
    <text evidence="6">E3 ubiquitin-protein ligase which accepts ubiquitin from specific E2 ubiquitin-conjugating enzymes, and transfers it to substrates, generally promoting their degradation by the proteasome.</text>
</comment>
<dbReference type="InterPro" id="IPR013083">
    <property type="entry name" value="Znf_RING/FYVE/PHD"/>
</dbReference>
<dbReference type="Pfam" id="PF00097">
    <property type="entry name" value="zf-C3HC4"/>
    <property type="match status" value="1"/>
</dbReference>
<feature type="domain" description="RING-type" evidence="8">
    <location>
        <begin position="335"/>
        <end position="374"/>
    </location>
</feature>
<dbReference type="InterPro" id="IPR036537">
    <property type="entry name" value="Adaptor_Cbl_N_dom_sf"/>
</dbReference>
<evidence type="ECO:0000313" key="11">
    <source>
        <dbReference type="Proteomes" id="UP000008672"/>
    </source>
</evidence>
<dbReference type="PROSITE" id="PS51506">
    <property type="entry name" value="CBL_PTB"/>
    <property type="match status" value="1"/>
</dbReference>
<dbReference type="CDD" id="cd16708">
    <property type="entry name" value="RING-HC_Cbl"/>
    <property type="match status" value="1"/>
</dbReference>
<evidence type="ECO:0000259" key="9">
    <source>
        <dbReference type="PROSITE" id="PS51506"/>
    </source>
</evidence>
<organism evidence="10 11">
    <name type="scientific">Latimeria chalumnae</name>
    <name type="common">Coelacanth</name>
    <dbReference type="NCBI Taxonomy" id="7897"/>
    <lineage>
        <taxon>Eukaryota</taxon>
        <taxon>Metazoa</taxon>
        <taxon>Chordata</taxon>
        <taxon>Craniata</taxon>
        <taxon>Vertebrata</taxon>
        <taxon>Euteleostomi</taxon>
        <taxon>Coelacanthiformes</taxon>
        <taxon>Coelacanthidae</taxon>
        <taxon>Latimeria</taxon>
    </lineage>
</organism>
<protein>
    <recommendedName>
        <fullName evidence="6">E3 ubiquitin-protein ligase CBL</fullName>
        <ecNumber evidence="6">2.3.2.27</ecNumber>
    </recommendedName>
</protein>
<feature type="compositionally biased region" description="Polar residues" evidence="7">
    <location>
        <begin position="462"/>
        <end position="473"/>
    </location>
</feature>
<dbReference type="Gene3D" id="1.20.930.20">
    <property type="entry name" value="Adaptor protein Cbl, N-terminal domain"/>
    <property type="match status" value="1"/>
</dbReference>
<evidence type="ECO:0000256" key="2">
    <source>
        <dbReference type="ARBA" id="ARBA00022771"/>
    </source>
</evidence>
<dbReference type="InterPro" id="IPR024162">
    <property type="entry name" value="Adaptor_Cbl"/>
</dbReference>
<dbReference type="Proteomes" id="UP000008672">
    <property type="component" value="Unassembled WGS sequence"/>
</dbReference>
<feature type="region of interest" description="Disordered" evidence="7">
    <location>
        <begin position="456"/>
        <end position="515"/>
    </location>
</feature>
<reference evidence="11" key="1">
    <citation type="submission" date="2011-08" db="EMBL/GenBank/DDBJ databases">
        <title>The draft genome of Latimeria chalumnae.</title>
        <authorList>
            <person name="Di Palma F."/>
            <person name="Alfoldi J."/>
            <person name="Johnson J."/>
            <person name="Berlin A."/>
            <person name="Gnerre S."/>
            <person name="Jaffe D."/>
            <person name="MacCallum I."/>
            <person name="Young S."/>
            <person name="Walker B.J."/>
            <person name="Lander E."/>
            <person name="Lindblad-Toh K."/>
        </authorList>
    </citation>
    <scope>NUCLEOTIDE SEQUENCE [LARGE SCALE GENOMIC DNA]</scope>
    <source>
        <strain evidence="11">Wild caught</strain>
    </source>
</reference>
<dbReference type="GO" id="GO:0061630">
    <property type="term" value="F:ubiquitin protein ligase activity"/>
    <property type="evidence" value="ECO:0007669"/>
    <property type="project" value="UniProtKB-EC"/>
</dbReference>
<dbReference type="EMBL" id="AFYH01099520">
    <property type="status" value="NOT_ANNOTATED_CDS"/>
    <property type="molecule type" value="Genomic_DNA"/>
</dbReference>
<dbReference type="InterPro" id="IPR014741">
    <property type="entry name" value="Adaptor_Cbl_EF_hand-like"/>
</dbReference>
<dbReference type="FunFam" id="3.30.40.10:FF:000015">
    <property type="entry name" value="E3 ubiquitin-protein ligase CBL"/>
    <property type="match status" value="1"/>
</dbReference>
<dbReference type="GO" id="GO:0030971">
    <property type="term" value="F:receptor tyrosine kinase binding"/>
    <property type="evidence" value="ECO:0007669"/>
    <property type="project" value="TreeGrafter"/>
</dbReference>
<dbReference type="InterPro" id="IPR014742">
    <property type="entry name" value="Adaptor_Cbl_SH2-like"/>
</dbReference>
<dbReference type="GO" id="GO:0017124">
    <property type="term" value="F:SH3 domain binding"/>
    <property type="evidence" value="ECO:0007669"/>
    <property type="project" value="TreeGrafter"/>
</dbReference>
<dbReference type="GO" id="GO:0016567">
    <property type="term" value="P:protein ubiquitination"/>
    <property type="evidence" value="ECO:0007669"/>
    <property type="project" value="UniProtKB-UniPathway"/>
</dbReference>
<dbReference type="Pfam" id="PF02262">
    <property type="entry name" value="Cbl_N"/>
    <property type="match status" value="1"/>
</dbReference>
<dbReference type="Ensembl" id="ENSLACT00000014237.1">
    <property type="protein sequence ID" value="ENSLACP00000014138.1"/>
    <property type="gene ID" value="ENSLACG00000012446.1"/>
</dbReference>
<dbReference type="InterPro" id="IPR036860">
    <property type="entry name" value="SH2_dom_sf"/>
</dbReference>
<dbReference type="OMA" id="NIRLEPC"/>
<dbReference type="STRING" id="7897.ENSLACP00000014138"/>
<evidence type="ECO:0000256" key="4">
    <source>
        <dbReference type="ARBA" id="ARBA00022837"/>
    </source>
</evidence>
<evidence type="ECO:0000256" key="7">
    <source>
        <dbReference type="SAM" id="MobiDB-lite"/>
    </source>
</evidence>
<keyword evidence="3 6" id="KW-0862">Zinc</keyword>
<dbReference type="EMBL" id="AFYH01099521">
    <property type="status" value="NOT_ANNOTATED_CDS"/>
    <property type="molecule type" value="Genomic_DNA"/>
</dbReference>
<dbReference type="EMBL" id="AFYH01099519">
    <property type="status" value="NOT_ANNOTATED_CDS"/>
    <property type="molecule type" value="Genomic_DNA"/>
</dbReference>
<reference evidence="10" key="2">
    <citation type="submission" date="2025-08" db="UniProtKB">
        <authorList>
            <consortium name="Ensembl"/>
        </authorList>
    </citation>
    <scope>IDENTIFICATION</scope>
</reference>
<evidence type="ECO:0000313" key="10">
    <source>
        <dbReference type="Ensembl" id="ENSLACP00000014138.1"/>
    </source>
</evidence>
<dbReference type="Bgee" id="ENSLACG00000012446">
    <property type="expression patterns" value="Expressed in pectoral fin and 1 other cell type or tissue"/>
</dbReference>
<evidence type="ECO:0000259" key="8">
    <source>
        <dbReference type="PROSITE" id="PS50089"/>
    </source>
</evidence>
<dbReference type="SUPFAM" id="SSF47668">
    <property type="entry name" value="N-terminal domain of cbl (N-cbl)"/>
    <property type="match status" value="1"/>
</dbReference>
<dbReference type="GO" id="GO:0008270">
    <property type="term" value="F:zinc ion binding"/>
    <property type="evidence" value="ECO:0007669"/>
    <property type="project" value="UniProtKB-KW"/>
</dbReference>
<feature type="region of interest" description="Disordered" evidence="7">
    <location>
        <begin position="393"/>
        <end position="413"/>
    </location>
</feature>
<dbReference type="GeneTree" id="ENSGT00940000155772"/>
<dbReference type="PANTHER" id="PTHR23007:SF13">
    <property type="entry name" value="E3 UBIQUITIN-PROTEIN LIGASE CBL"/>
    <property type="match status" value="1"/>
</dbReference>
<name>H3AWW7_LATCH</name>
<dbReference type="SMART" id="SM00184">
    <property type="entry name" value="RING"/>
    <property type="match status" value="1"/>
</dbReference>
<comment type="domain">
    <text evidence="6">The N-terminus is composed of the phosphotyrosine binding (PTB) domain, a short linker region and the RING-type zinc finger. The PTB domain, which is also called TKB (tyrosine kinase binding) domain, is composed of three different subdomains: a four-helix bundle (4H), a calcium-binding EF hand and a divergent SH2 domain.</text>
</comment>
<dbReference type="InParanoid" id="H3AWW7"/>
<evidence type="ECO:0000256" key="3">
    <source>
        <dbReference type="ARBA" id="ARBA00022833"/>
    </source>
</evidence>
<dbReference type="InterPro" id="IPR018957">
    <property type="entry name" value="Znf_C3HC4_RING-type"/>
</dbReference>
<dbReference type="SUPFAM" id="SSF55550">
    <property type="entry name" value="SH2 domain"/>
    <property type="match status" value="1"/>
</dbReference>
<dbReference type="GO" id="GO:0045121">
    <property type="term" value="C:membrane raft"/>
    <property type="evidence" value="ECO:0007669"/>
    <property type="project" value="TreeGrafter"/>
</dbReference>
<dbReference type="InterPro" id="IPR017907">
    <property type="entry name" value="Znf_RING_CS"/>
</dbReference>
<keyword evidence="2 5" id="KW-0863">Zinc-finger</keyword>
<dbReference type="PROSITE" id="PS50089">
    <property type="entry name" value="ZF_RING_2"/>
    <property type="match status" value="1"/>
</dbReference>
<dbReference type="EMBL" id="AFYH01099522">
    <property type="status" value="NOT_ANNOTATED_CDS"/>
    <property type="molecule type" value="Genomic_DNA"/>
</dbReference>
<dbReference type="FunFam" id="3.30.505.10:FF:000154">
    <property type="entry name" value="E3 ubiquitin-protein ligase CBL"/>
    <property type="match status" value="1"/>
</dbReference>
<dbReference type="AlphaFoldDB" id="H3AWW7"/>
<dbReference type="SUPFAM" id="SSF47473">
    <property type="entry name" value="EF-hand"/>
    <property type="match status" value="1"/>
</dbReference>
<dbReference type="PROSITE" id="PS00518">
    <property type="entry name" value="ZF_RING_1"/>
    <property type="match status" value="1"/>
</dbReference>
<feature type="compositionally biased region" description="Polar residues" evidence="7">
    <location>
        <begin position="393"/>
        <end position="407"/>
    </location>
</feature>
<keyword evidence="4 6" id="KW-0106">Calcium</keyword>
<dbReference type="GO" id="GO:0005886">
    <property type="term" value="C:plasma membrane"/>
    <property type="evidence" value="ECO:0007669"/>
    <property type="project" value="TreeGrafter"/>
</dbReference>
<sequence length="515" mass="58646">FCSAVDKKLAEKASRLLEKLVCLCQQPKMQLKNSPPYLLELVPETYQHFHLVLGNYELRSEALWENEYFRVYVENLYSKVKQTTRLFKTAAIYWKENVRENMRNLTKLSLIFSHMLAEVKALFPRGVYEGATYRVTKVEAADFWNRAFGNESIVRWDVFSKQLKMIHSFDVGLEAMALKSTIDLTCNDHISVFEFDIFTRLFQPWKTLLKNWNMLAVTHPGYTAFLTYDEVKERLQMYSKKPGSYIFRLSCTRMGQWAIGYVTADGSILQTIPHSKPLFLALIEGFKEGFYLYPDGRNINPDLTSLVEPSRQDHIMVSQEQYELYCEMGSTFQLCKICTENDKDVKIEPCGHLMCSLCLTSWLESDGHTCPFCRCEIKGTETIVVDPFDPTNESSTISKTAQTSSAAIQPPASMLPLVPPRLDLNQYRNTGLAQASSPNTSPKVKQMELVHLTPLYPEAVGSNPSTVSQTSSEYDNREERPSNEDSGVRHSQVNSDSSHPVQSPPANPARRSTGH</sequence>
<keyword evidence="6" id="KW-0833">Ubl conjugation pathway</keyword>
<dbReference type="UniPathway" id="UPA00143"/>
<dbReference type="GO" id="GO:0005509">
    <property type="term" value="F:calcium ion binding"/>
    <property type="evidence" value="ECO:0007669"/>
    <property type="project" value="UniProtKB-UniRule"/>
</dbReference>
<dbReference type="InterPro" id="IPR024159">
    <property type="entry name" value="Cbl_PTB"/>
</dbReference>
<accession>H3AWW7</accession>
<dbReference type="GO" id="GO:0007166">
    <property type="term" value="P:cell surface receptor signaling pathway"/>
    <property type="evidence" value="ECO:0007669"/>
    <property type="project" value="InterPro"/>
</dbReference>
<dbReference type="GO" id="GO:0001784">
    <property type="term" value="F:phosphotyrosine residue binding"/>
    <property type="evidence" value="ECO:0007669"/>
    <property type="project" value="UniProtKB-UniRule"/>
</dbReference>
<dbReference type="EC" id="2.3.2.27" evidence="6"/>
<evidence type="ECO:0000256" key="5">
    <source>
        <dbReference type="PROSITE-ProRule" id="PRU00175"/>
    </source>
</evidence>
<comment type="pathway">
    <text evidence="6">Protein modification; protein ubiquitination.</text>
</comment>
<comment type="catalytic activity">
    <reaction evidence="6">
        <text>S-ubiquitinyl-[E2 ubiquitin-conjugating enzyme]-L-cysteine + [acceptor protein]-L-lysine = [E2 ubiquitin-conjugating enzyme]-L-cysteine + N(6)-ubiquitinyl-[acceptor protein]-L-lysine.</text>
        <dbReference type="EC" id="2.3.2.27"/>
    </reaction>
</comment>
<dbReference type="Gene3D" id="1.10.238.10">
    <property type="entry name" value="EF-hand"/>
    <property type="match status" value="1"/>
</dbReference>
<dbReference type="Gene3D" id="3.30.505.10">
    <property type="entry name" value="SH2 domain"/>
    <property type="match status" value="1"/>
</dbReference>
<dbReference type="GO" id="GO:0023051">
    <property type="term" value="P:regulation of signaling"/>
    <property type="evidence" value="ECO:0007669"/>
    <property type="project" value="InterPro"/>
</dbReference>
<dbReference type="Pfam" id="PF02761">
    <property type="entry name" value="Cbl_N2"/>
    <property type="match status" value="1"/>
</dbReference>
<feature type="compositionally biased region" description="Basic and acidic residues" evidence="7">
    <location>
        <begin position="474"/>
        <end position="488"/>
    </location>
</feature>
<dbReference type="InterPro" id="IPR011992">
    <property type="entry name" value="EF-hand-dom_pair"/>
</dbReference>
<keyword evidence="6" id="KW-0808">Transferase</keyword>
<keyword evidence="11" id="KW-1185">Reference proteome</keyword>
<dbReference type="FunFam" id="1.10.238.10:FF:000022">
    <property type="entry name" value="E3 ubiquitin-protein ligase CBL"/>
    <property type="match status" value="1"/>
</dbReference>
<keyword evidence="1 6" id="KW-0479">Metal-binding</keyword>
<dbReference type="InterPro" id="IPR003153">
    <property type="entry name" value="Adaptor_Cbl_N_hlx"/>
</dbReference>
<evidence type="ECO:0000256" key="1">
    <source>
        <dbReference type="ARBA" id="ARBA00022723"/>
    </source>
</evidence>
<dbReference type="InterPro" id="IPR001841">
    <property type="entry name" value="Znf_RING"/>
</dbReference>
<dbReference type="eggNOG" id="KOG1785">
    <property type="taxonomic scope" value="Eukaryota"/>
</dbReference>
<evidence type="ECO:0000256" key="6">
    <source>
        <dbReference type="RuleBase" id="RU367001"/>
    </source>
</evidence>
<feature type="domain" description="Cbl-PTB" evidence="9">
    <location>
        <begin position="1"/>
        <end position="305"/>
    </location>
</feature>
<dbReference type="SUPFAM" id="SSF57850">
    <property type="entry name" value="RING/U-box"/>
    <property type="match status" value="1"/>
</dbReference>
<dbReference type="Pfam" id="PF02762">
    <property type="entry name" value="Cbl_N3"/>
    <property type="match status" value="1"/>
</dbReference>
<feature type="compositionally biased region" description="Polar residues" evidence="7">
    <location>
        <begin position="489"/>
        <end position="501"/>
    </location>
</feature>